<evidence type="ECO:0000256" key="9">
    <source>
        <dbReference type="ARBA" id="ARBA00023065"/>
    </source>
</evidence>
<evidence type="ECO:0000256" key="3">
    <source>
        <dbReference type="ARBA" id="ARBA00022448"/>
    </source>
</evidence>
<dbReference type="InterPro" id="IPR010617">
    <property type="entry name" value="TMEM175-like"/>
</dbReference>
<evidence type="ECO:0000313" key="15">
    <source>
        <dbReference type="Proteomes" id="UP000323439"/>
    </source>
</evidence>
<dbReference type="OrthoDB" id="78149at2157"/>
<gene>
    <name evidence="14" type="ORF">SAMN02910315_01876</name>
</gene>
<protein>
    <submittedName>
        <fullName evidence="14">Uncharacterized membrane protein</fullName>
    </submittedName>
</protein>
<keyword evidence="11" id="KW-0407">Ion channel</keyword>
<sequence>MNTNRFETFYDAVLAIVITILVLKIPQPFGPGWGDLFANLLSITTYFIVFLSIINIWYTNQKLFQHIDDINNKVLISYGISMFLFTLFPYFASWLSLNLYSLTAETIFGLIILFANISHIISVVVVFGANKSNEKLKELHIKKIHFIGPLIIILIGFVISYTIYVPGIYLMCLISVVLSIIYNRMQGQEFEDTERFEALIDAIIAIIITIIVLEIPTAVNGSLGALLELKLEFIAYAISFIVCFNVWNFTYNLFSIVNKINYKSIWAICLGLFFLSLIPYLTTYVAMNFNEFVPQCVYGIDFIIINVCSIVATYQMKKIDESNSFLQMAFQNYNNYIINIGFTVIFIIIGYYFYPPIIILSCLLSIAMTWIFMMKKIKLINFDN</sequence>
<feature type="transmembrane region" description="Helical" evidence="13">
    <location>
        <begin position="107"/>
        <end position="129"/>
    </location>
</feature>
<comment type="catalytic activity">
    <reaction evidence="12">
        <text>K(+)(in) = K(+)(out)</text>
        <dbReference type="Rhea" id="RHEA:29463"/>
        <dbReference type="ChEBI" id="CHEBI:29103"/>
    </reaction>
</comment>
<dbReference type="EMBL" id="FMXB01000016">
    <property type="protein sequence ID" value="SDA64173.1"/>
    <property type="molecule type" value="Genomic_DNA"/>
</dbReference>
<comment type="similarity">
    <text evidence="2">Belongs to the TMEM175 family.</text>
</comment>
<dbReference type="AlphaFoldDB" id="A0A1G5X193"/>
<feature type="transmembrane region" description="Helical" evidence="13">
    <location>
        <begin position="12"/>
        <end position="30"/>
    </location>
</feature>
<keyword evidence="9" id="KW-0406">Ion transport</keyword>
<dbReference type="Pfam" id="PF06736">
    <property type="entry name" value="TMEM175"/>
    <property type="match status" value="2"/>
</dbReference>
<dbReference type="PANTHER" id="PTHR31462:SF5">
    <property type="entry name" value="ENDOSOMAL_LYSOSOMAL PROTON CHANNEL TMEM175"/>
    <property type="match status" value="1"/>
</dbReference>
<evidence type="ECO:0000256" key="6">
    <source>
        <dbReference type="ARBA" id="ARBA00022826"/>
    </source>
</evidence>
<feature type="transmembrane region" description="Helical" evidence="13">
    <location>
        <begin position="36"/>
        <end position="54"/>
    </location>
</feature>
<evidence type="ECO:0000256" key="4">
    <source>
        <dbReference type="ARBA" id="ARBA00022538"/>
    </source>
</evidence>
<evidence type="ECO:0000256" key="11">
    <source>
        <dbReference type="ARBA" id="ARBA00023303"/>
    </source>
</evidence>
<evidence type="ECO:0000256" key="7">
    <source>
        <dbReference type="ARBA" id="ARBA00022958"/>
    </source>
</evidence>
<keyword evidence="7" id="KW-0630">Potassium</keyword>
<dbReference type="GO" id="GO:0015252">
    <property type="term" value="F:proton channel activity"/>
    <property type="evidence" value="ECO:0007669"/>
    <property type="project" value="InterPro"/>
</dbReference>
<feature type="transmembrane region" description="Helical" evidence="13">
    <location>
        <begin position="265"/>
        <end position="286"/>
    </location>
</feature>
<feature type="transmembrane region" description="Helical" evidence="13">
    <location>
        <begin position="75"/>
        <end position="95"/>
    </location>
</feature>
<comment type="subcellular location">
    <subcellularLocation>
        <location evidence="1">Membrane</location>
        <topology evidence="1">Multi-pass membrane protein</topology>
    </subcellularLocation>
</comment>
<keyword evidence="3" id="KW-0813">Transport</keyword>
<feature type="transmembrane region" description="Helical" evidence="13">
    <location>
        <begin position="141"/>
        <end position="161"/>
    </location>
</feature>
<keyword evidence="5 13" id="KW-0812">Transmembrane</keyword>
<evidence type="ECO:0000256" key="2">
    <source>
        <dbReference type="ARBA" id="ARBA00006920"/>
    </source>
</evidence>
<evidence type="ECO:0000256" key="1">
    <source>
        <dbReference type="ARBA" id="ARBA00004141"/>
    </source>
</evidence>
<keyword evidence="6" id="KW-0631">Potassium channel</keyword>
<keyword evidence="4" id="KW-0633">Potassium transport</keyword>
<reference evidence="14 15" key="1">
    <citation type="submission" date="2016-10" db="EMBL/GenBank/DDBJ databases">
        <authorList>
            <person name="Varghese N."/>
            <person name="Submissions S."/>
        </authorList>
    </citation>
    <scope>NUCLEOTIDE SEQUENCE [LARGE SCALE GENOMIC DNA]</scope>
    <source>
        <strain evidence="14 15">DSM 16643</strain>
    </source>
</reference>
<keyword evidence="15" id="KW-1185">Reference proteome</keyword>
<proteinExistence type="inferred from homology"/>
<evidence type="ECO:0000256" key="12">
    <source>
        <dbReference type="ARBA" id="ARBA00034430"/>
    </source>
</evidence>
<dbReference type="RefSeq" id="WP_149732386.1">
    <property type="nucleotide sequence ID" value="NZ_FMXB01000016.1"/>
</dbReference>
<accession>A0A1G5X193</accession>
<dbReference type="GO" id="GO:0016020">
    <property type="term" value="C:membrane"/>
    <property type="evidence" value="ECO:0007669"/>
    <property type="project" value="UniProtKB-SubCell"/>
</dbReference>
<feature type="transmembrane region" description="Helical" evidence="13">
    <location>
        <begin position="357"/>
        <end position="374"/>
    </location>
</feature>
<keyword evidence="10 13" id="KW-0472">Membrane</keyword>
<evidence type="ECO:0000256" key="10">
    <source>
        <dbReference type="ARBA" id="ARBA00023136"/>
    </source>
</evidence>
<evidence type="ECO:0000256" key="13">
    <source>
        <dbReference type="SAM" id="Phobius"/>
    </source>
</evidence>
<feature type="transmembrane region" description="Helical" evidence="13">
    <location>
        <begin position="333"/>
        <end position="351"/>
    </location>
</feature>
<evidence type="ECO:0000256" key="8">
    <source>
        <dbReference type="ARBA" id="ARBA00022989"/>
    </source>
</evidence>
<dbReference type="Proteomes" id="UP000323439">
    <property type="component" value="Unassembled WGS sequence"/>
</dbReference>
<dbReference type="PANTHER" id="PTHR31462">
    <property type="entry name" value="ENDOSOMAL/LYSOSOMAL POTASSIUM CHANNEL TMEM175"/>
    <property type="match status" value="1"/>
</dbReference>
<feature type="transmembrane region" description="Helical" evidence="13">
    <location>
        <begin position="292"/>
        <end position="312"/>
    </location>
</feature>
<name>A0A1G5X193_9EURY</name>
<evidence type="ECO:0000313" key="14">
    <source>
        <dbReference type="EMBL" id="SDA64173.1"/>
    </source>
</evidence>
<organism evidence="14 15">
    <name type="scientific">Methanobrevibacter millerae</name>
    <dbReference type="NCBI Taxonomy" id="230361"/>
    <lineage>
        <taxon>Archaea</taxon>
        <taxon>Methanobacteriati</taxon>
        <taxon>Methanobacteriota</taxon>
        <taxon>Methanomada group</taxon>
        <taxon>Methanobacteria</taxon>
        <taxon>Methanobacteriales</taxon>
        <taxon>Methanobacteriaceae</taxon>
        <taxon>Methanobrevibacter</taxon>
    </lineage>
</organism>
<feature type="transmembrane region" description="Helical" evidence="13">
    <location>
        <begin position="167"/>
        <end position="184"/>
    </location>
</feature>
<feature type="transmembrane region" description="Helical" evidence="13">
    <location>
        <begin position="196"/>
        <end position="213"/>
    </location>
</feature>
<keyword evidence="8 13" id="KW-1133">Transmembrane helix</keyword>
<evidence type="ECO:0000256" key="5">
    <source>
        <dbReference type="ARBA" id="ARBA00022692"/>
    </source>
</evidence>
<dbReference type="GO" id="GO:0005267">
    <property type="term" value="F:potassium channel activity"/>
    <property type="evidence" value="ECO:0007669"/>
    <property type="project" value="UniProtKB-KW"/>
</dbReference>
<feature type="transmembrane region" description="Helical" evidence="13">
    <location>
        <begin position="233"/>
        <end position="253"/>
    </location>
</feature>